<accession>A0ABV1AEF0</accession>
<evidence type="ECO:0000313" key="1">
    <source>
        <dbReference type="EMBL" id="MEQ2316958.1"/>
    </source>
</evidence>
<reference evidence="1 2" key="1">
    <citation type="submission" date="2021-06" db="EMBL/GenBank/DDBJ databases">
        <authorList>
            <person name="Palmer J.M."/>
        </authorList>
    </citation>
    <scope>NUCLEOTIDE SEQUENCE [LARGE SCALE GENOMIC DNA]</scope>
    <source>
        <strain evidence="1 2">AS_MEX2019</strain>
        <tissue evidence="1">Muscle</tissue>
    </source>
</reference>
<gene>
    <name evidence="1" type="ORF">AMECASPLE_037873</name>
</gene>
<name>A0ABV1AEF0_9TELE</name>
<organism evidence="1 2">
    <name type="scientific">Ameca splendens</name>
    <dbReference type="NCBI Taxonomy" id="208324"/>
    <lineage>
        <taxon>Eukaryota</taxon>
        <taxon>Metazoa</taxon>
        <taxon>Chordata</taxon>
        <taxon>Craniata</taxon>
        <taxon>Vertebrata</taxon>
        <taxon>Euteleostomi</taxon>
        <taxon>Actinopterygii</taxon>
        <taxon>Neopterygii</taxon>
        <taxon>Teleostei</taxon>
        <taxon>Neoteleostei</taxon>
        <taxon>Acanthomorphata</taxon>
        <taxon>Ovalentaria</taxon>
        <taxon>Atherinomorphae</taxon>
        <taxon>Cyprinodontiformes</taxon>
        <taxon>Goodeidae</taxon>
        <taxon>Ameca</taxon>
    </lineage>
</organism>
<sequence>MVLYHSAMRGPQSLFLKRRCSDARLFPRLLLSDSFMSQTKQHYQPPIHSDGSGSLPSVLNKPRASGFHHVRSLSKAEPVEAKSEYQSFFVPHHLTPSVSHHMKLGPKVETGFTKGTNLQLNTFHDKRSCIVSKLFATLAKIIKSEVFICLF</sequence>
<keyword evidence="2" id="KW-1185">Reference proteome</keyword>
<proteinExistence type="predicted"/>
<comment type="caution">
    <text evidence="1">The sequence shown here is derived from an EMBL/GenBank/DDBJ whole genome shotgun (WGS) entry which is preliminary data.</text>
</comment>
<dbReference type="Proteomes" id="UP001469553">
    <property type="component" value="Unassembled WGS sequence"/>
</dbReference>
<evidence type="ECO:0000313" key="2">
    <source>
        <dbReference type="Proteomes" id="UP001469553"/>
    </source>
</evidence>
<dbReference type="EMBL" id="JAHRIP010091282">
    <property type="protein sequence ID" value="MEQ2316958.1"/>
    <property type="molecule type" value="Genomic_DNA"/>
</dbReference>
<protein>
    <submittedName>
        <fullName evidence="1">Uncharacterized protein</fullName>
    </submittedName>
</protein>